<dbReference type="AlphaFoldDB" id="A0A382A9F4"/>
<name>A0A382A9F4_9ZZZZ</name>
<reference evidence="1" key="1">
    <citation type="submission" date="2018-05" db="EMBL/GenBank/DDBJ databases">
        <authorList>
            <person name="Lanie J.A."/>
            <person name="Ng W.-L."/>
            <person name="Kazmierczak K.M."/>
            <person name="Andrzejewski T.M."/>
            <person name="Davidsen T.M."/>
            <person name="Wayne K.J."/>
            <person name="Tettelin H."/>
            <person name="Glass J.I."/>
            <person name="Rusch D."/>
            <person name="Podicherti R."/>
            <person name="Tsui H.-C.T."/>
            <person name="Winkler M.E."/>
        </authorList>
    </citation>
    <scope>NUCLEOTIDE SEQUENCE</scope>
</reference>
<evidence type="ECO:0000313" key="1">
    <source>
        <dbReference type="EMBL" id="SVA98165.1"/>
    </source>
</evidence>
<dbReference type="EMBL" id="UINC01024475">
    <property type="protein sequence ID" value="SVA98165.1"/>
    <property type="molecule type" value="Genomic_DNA"/>
</dbReference>
<accession>A0A382A9F4</accession>
<feature type="non-terminal residue" evidence="1">
    <location>
        <position position="1"/>
    </location>
</feature>
<organism evidence="1">
    <name type="scientific">marine metagenome</name>
    <dbReference type="NCBI Taxonomy" id="408172"/>
    <lineage>
        <taxon>unclassified sequences</taxon>
        <taxon>metagenomes</taxon>
        <taxon>ecological metagenomes</taxon>
    </lineage>
</organism>
<sequence length="82" mass="9275">VLAPFRIAIDRLTESIVGKNPHHAISGPPWAIKHRIVINYIEAYVLENNELPTGIHFIRKFKGRPNAYPGPIGDRGFVNFDK</sequence>
<proteinExistence type="predicted"/>
<gene>
    <name evidence="1" type="ORF">METZ01_LOCUS151019</name>
</gene>
<protein>
    <submittedName>
        <fullName evidence="1">Uncharacterized protein</fullName>
    </submittedName>
</protein>